<evidence type="ECO:0000313" key="6">
    <source>
        <dbReference type="Proteomes" id="UP000239663"/>
    </source>
</evidence>
<dbReference type="SUPFAM" id="SSF46689">
    <property type="entry name" value="Homeodomain-like"/>
    <property type="match status" value="2"/>
</dbReference>
<dbReference type="PROSITE" id="PS01124">
    <property type="entry name" value="HTH_ARAC_FAMILY_2"/>
    <property type="match status" value="1"/>
</dbReference>
<accession>A0A2S7MWF9</accession>
<dbReference type="InterPro" id="IPR018060">
    <property type="entry name" value="HTH_AraC"/>
</dbReference>
<dbReference type="PANTHER" id="PTHR43280">
    <property type="entry name" value="ARAC-FAMILY TRANSCRIPTIONAL REGULATOR"/>
    <property type="match status" value="1"/>
</dbReference>
<dbReference type="Pfam" id="PF02311">
    <property type="entry name" value="AraC_binding"/>
    <property type="match status" value="1"/>
</dbReference>
<evidence type="ECO:0000313" key="5">
    <source>
        <dbReference type="EMBL" id="PQD94096.1"/>
    </source>
</evidence>
<comment type="caution">
    <text evidence="5">The sequence shown here is derived from an EMBL/GenBank/DDBJ whole genome shotgun (WGS) entry which is preliminary data.</text>
</comment>
<dbReference type="Gene3D" id="2.60.120.10">
    <property type="entry name" value="Jelly Rolls"/>
    <property type="match status" value="1"/>
</dbReference>
<dbReference type="RefSeq" id="WP_104850534.1">
    <property type="nucleotide sequence ID" value="NZ_PKOZ01000014.1"/>
</dbReference>
<dbReference type="Proteomes" id="UP000239663">
    <property type="component" value="Unassembled WGS sequence"/>
</dbReference>
<dbReference type="AlphaFoldDB" id="A0A2S7MWF9"/>
<dbReference type="PANTHER" id="PTHR43280:SF28">
    <property type="entry name" value="HTH-TYPE TRANSCRIPTIONAL ACTIVATOR RHAS"/>
    <property type="match status" value="1"/>
</dbReference>
<dbReference type="Gene3D" id="1.10.10.60">
    <property type="entry name" value="Homeodomain-like"/>
    <property type="match status" value="2"/>
</dbReference>
<protein>
    <submittedName>
        <fullName evidence="5">AraC family transcriptional regulator</fullName>
    </submittedName>
</protein>
<evidence type="ECO:0000256" key="1">
    <source>
        <dbReference type="ARBA" id="ARBA00023015"/>
    </source>
</evidence>
<proteinExistence type="predicted"/>
<organism evidence="5 6">
    <name type="scientific">Pradoshia eiseniae</name>
    <dbReference type="NCBI Taxonomy" id="2064768"/>
    <lineage>
        <taxon>Bacteria</taxon>
        <taxon>Bacillati</taxon>
        <taxon>Bacillota</taxon>
        <taxon>Bacilli</taxon>
        <taxon>Bacillales</taxon>
        <taxon>Bacillaceae</taxon>
        <taxon>Pradoshia</taxon>
    </lineage>
</organism>
<dbReference type="SUPFAM" id="SSF51215">
    <property type="entry name" value="Regulatory protein AraC"/>
    <property type="match status" value="1"/>
</dbReference>
<dbReference type="GO" id="GO:0043565">
    <property type="term" value="F:sequence-specific DNA binding"/>
    <property type="evidence" value="ECO:0007669"/>
    <property type="project" value="InterPro"/>
</dbReference>
<keyword evidence="2" id="KW-0238">DNA-binding</keyword>
<sequence length="307" mass="36221">MPIQSSFFHQPKVLDESIIAYHRLQGVNENMSGCNEFESHITHEIYFFEEGECQYLIENRIYELEPGDIILLDGLTLHKSNTLSPDTYVRSVIHFSPAWLESMLPIVGIPNLLDPFQKLNNCILRTKLDASGQYVAKKIKWISKQLEAIDQEYRRNRKVNVILESELKLEFLQLLLYIYKMSECEYLGIKQKKSEKKQHAENIASWINQHYSEKITLERIAKELNLNKYYVSHVFKEVTGFTVMQYVMECRLIQVKYLLEMRPDLSLEEIFTATGFESGAHFSRFFKDKMGMTPTSYRKKKYRQKLD</sequence>
<dbReference type="GO" id="GO:0003700">
    <property type="term" value="F:DNA-binding transcription factor activity"/>
    <property type="evidence" value="ECO:0007669"/>
    <property type="project" value="InterPro"/>
</dbReference>
<keyword evidence="3" id="KW-0804">Transcription</keyword>
<dbReference type="InterPro" id="IPR003313">
    <property type="entry name" value="AraC-bd"/>
</dbReference>
<dbReference type="EMBL" id="PKOZ01000014">
    <property type="protein sequence ID" value="PQD94096.1"/>
    <property type="molecule type" value="Genomic_DNA"/>
</dbReference>
<gene>
    <name evidence="5" type="ORF">CYL18_16095</name>
</gene>
<keyword evidence="1" id="KW-0805">Transcription regulation</keyword>
<dbReference type="SMART" id="SM00342">
    <property type="entry name" value="HTH_ARAC"/>
    <property type="match status" value="1"/>
</dbReference>
<dbReference type="InterPro" id="IPR014710">
    <property type="entry name" value="RmlC-like_jellyroll"/>
</dbReference>
<evidence type="ECO:0000256" key="3">
    <source>
        <dbReference type="ARBA" id="ARBA00023163"/>
    </source>
</evidence>
<dbReference type="InterPro" id="IPR037923">
    <property type="entry name" value="HTH-like"/>
</dbReference>
<dbReference type="Pfam" id="PF12833">
    <property type="entry name" value="HTH_18"/>
    <property type="match status" value="1"/>
</dbReference>
<dbReference type="OrthoDB" id="2713997at2"/>
<keyword evidence="6" id="KW-1185">Reference proteome</keyword>
<evidence type="ECO:0000259" key="4">
    <source>
        <dbReference type="PROSITE" id="PS01124"/>
    </source>
</evidence>
<name>A0A2S7MWF9_9BACI</name>
<reference evidence="5 6" key="1">
    <citation type="submission" date="2017-12" db="EMBL/GenBank/DDBJ databases">
        <title>Taxonomic description and draft genome of Pradoshia cofamensis Gen. nov., sp. nov., a thermotolerant bacillale isolated from anterior gut of earthworm Eisenia fetida.</title>
        <authorList>
            <person name="Saha T."/>
            <person name="Chakraborty R."/>
        </authorList>
    </citation>
    <scope>NUCLEOTIDE SEQUENCE [LARGE SCALE GENOMIC DNA]</scope>
    <source>
        <strain evidence="5 6">EAG3</strain>
    </source>
</reference>
<dbReference type="InterPro" id="IPR009057">
    <property type="entry name" value="Homeodomain-like_sf"/>
</dbReference>
<feature type="domain" description="HTH araC/xylS-type" evidence="4">
    <location>
        <begin position="201"/>
        <end position="300"/>
    </location>
</feature>
<evidence type="ECO:0000256" key="2">
    <source>
        <dbReference type="ARBA" id="ARBA00023125"/>
    </source>
</evidence>